<dbReference type="Gene3D" id="3.10.180.10">
    <property type="entry name" value="2,3-Dihydroxybiphenyl 1,2-Dioxygenase, domain 1"/>
    <property type="match status" value="2"/>
</dbReference>
<dbReference type="CDD" id="cd07250">
    <property type="entry name" value="HPPD_C_like"/>
    <property type="match status" value="1"/>
</dbReference>
<dbReference type="InterPro" id="IPR004360">
    <property type="entry name" value="Glyas_Fos-R_dOase_dom"/>
</dbReference>
<dbReference type="PANTHER" id="PTHR11959">
    <property type="entry name" value="4-HYDROXYPHENYLPYRUVATE DIOXYGENASE"/>
    <property type="match status" value="1"/>
</dbReference>
<keyword evidence="7" id="KW-0670">Pyruvate</keyword>
<dbReference type="EMBL" id="CP029192">
    <property type="protein sequence ID" value="QES33549.1"/>
    <property type="molecule type" value="Genomic_DNA"/>
</dbReference>
<evidence type="ECO:0000313" key="8">
    <source>
        <dbReference type="Proteomes" id="UP000322927"/>
    </source>
</evidence>
<dbReference type="PIRSF" id="PIRSF009283">
    <property type="entry name" value="HPP_dOase"/>
    <property type="match status" value="1"/>
</dbReference>
<dbReference type="GO" id="GO:0003868">
    <property type="term" value="F:4-hydroxyphenylpyruvate dioxygenase activity"/>
    <property type="evidence" value="ECO:0007669"/>
    <property type="project" value="InterPro"/>
</dbReference>
<comment type="cofactor">
    <cofactor evidence="5">
        <name>Fe cation</name>
        <dbReference type="ChEBI" id="CHEBI:24875"/>
    </cofactor>
    <text evidence="5">Binds 1 Fe cation per subunit.</text>
</comment>
<gene>
    <name evidence="7" type="primary">hppD</name>
    <name evidence="7" type="ORF">DEJ48_09225</name>
</gene>
<evidence type="ECO:0000259" key="6">
    <source>
        <dbReference type="PROSITE" id="PS51819"/>
    </source>
</evidence>
<keyword evidence="2 5" id="KW-0479">Metal-binding</keyword>
<evidence type="ECO:0000256" key="5">
    <source>
        <dbReference type="PIRSR" id="PIRSR009283-1"/>
    </source>
</evidence>
<dbReference type="Proteomes" id="UP000322927">
    <property type="component" value="Chromosome"/>
</dbReference>
<dbReference type="PROSITE" id="PS51819">
    <property type="entry name" value="VOC"/>
    <property type="match status" value="2"/>
</dbReference>
<feature type="domain" description="VOC" evidence="6">
    <location>
        <begin position="8"/>
        <end position="135"/>
    </location>
</feature>
<comment type="similarity">
    <text evidence="1">Belongs to the 4HPPD family.</text>
</comment>
<feature type="binding site" evidence="5">
    <location>
        <position position="330"/>
    </location>
    <ligand>
        <name>Fe cation</name>
        <dbReference type="ChEBI" id="CHEBI:24875"/>
    </ligand>
</feature>
<protein>
    <submittedName>
        <fullName evidence="7">4-hydroxyphenylpyruvate dioxygenase</fullName>
    </submittedName>
</protein>
<dbReference type="InterPro" id="IPR041736">
    <property type="entry name" value="4OHPhenylPyrv_dOase_N"/>
</dbReference>
<dbReference type="InterPro" id="IPR029068">
    <property type="entry name" value="Glyas_Bleomycin-R_OHBP_Dase"/>
</dbReference>
<keyword evidence="7" id="KW-0560">Oxidoreductase</keyword>
<organism evidence="7 8">
    <name type="scientific">Streptomyces venezuelae</name>
    <dbReference type="NCBI Taxonomy" id="54571"/>
    <lineage>
        <taxon>Bacteria</taxon>
        <taxon>Bacillati</taxon>
        <taxon>Actinomycetota</taxon>
        <taxon>Actinomycetes</taxon>
        <taxon>Kitasatosporales</taxon>
        <taxon>Streptomycetaceae</taxon>
        <taxon>Streptomyces</taxon>
    </lineage>
</organism>
<dbReference type="GO" id="GO:0046872">
    <property type="term" value="F:metal ion binding"/>
    <property type="evidence" value="ECO:0007669"/>
    <property type="project" value="UniProtKB-KW"/>
</dbReference>
<keyword evidence="3" id="KW-0677">Repeat</keyword>
<accession>A0A5P2BYU6</accession>
<dbReference type="OrthoDB" id="9780241at2"/>
<dbReference type="RefSeq" id="WP_150215691.1">
    <property type="nucleotide sequence ID" value="NZ_CP029192.1"/>
</dbReference>
<evidence type="ECO:0000256" key="4">
    <source>
        <dbReference type="ARBA" id="ARBA00023004"/>
    </source>
</evidence>
<dbReference type="AlphaFoldDB" id="A0A5P2BYU6"/>
<evidence type="ECO:0000313" key="7">
    <source>
        <dbReference type="EMBL" id="QES33549.1"/>
    </source>
</evidence>
<dbReference type="InterPro" id="IPR041735">
    <property type="entry name" value="4OHPhenylPyrv_dOase_C"/>
</dbReference>
<dbReference type="NCBIfam" id="TIGR01263">
    <property type="entry name" value="4HPPD"/>
    <property type="match status" value="1"/>
</dbReference>
<evidence type="ECO:0000256" key="1">
    <source>
        <dbReference type="ARBA" id="ARBA00005877"/>
    </source>
</evidence>
<reference evidence="7 8" key="1">
    <citation type="submission" date="2018-05" db="EMBL/GenBank/DDBJ databases">
        <title>Streptomyces venezuelae.</title>
        <authorList>
            <person name="Kim W."/>
            <person name="Lee N."/>
            <person name="Cho B.-K."/>
        </authorList>
    </citation>
    <scope>NUCLEOTIDE SEQUENCE [LARGE SCALE GENOMIC DNA]</scope>
    <source>
        <strain evidence="7 8">ATCC 14584</strain>
    </source>
</reference>
<feature type="domain" description="VOC" evidence="6">
    <location>
        <begin position="168"/>
        <end position="319"/>
    </location>
</feature>
<dbReference type="PANTHER" id="PTHR11959:SF1">
    <property type="entry name" value="4-HYDROXYPHENYLPYRUVATE DIOXYGENASE"/>
    <property type="match status" value="1"/>
</dbReference>
<keyword evidence="7" id="KW-0223">Dioxygenase</keyword>
<dbReference type="SUPFAM" id="SSF54593">
    <property type="entry name" value="Glyoxalase/Bleomycin resistance protein/Dihydroxybiphenyl dioxygenase"/>
    <property type="match status" value="1"/>
</dbReference>
<evidence type="ECO:0000256" key="3">
    <source>
        <dbReference type="ARBA" id="ARBA00022737"/>
    </source>
</evidence>
<proteinExistence type="inferred from homology"/>
<feature type="binding site" evidence="5">
    <location>
        <position position="171"/>
    </location>
    <ligand>
        <name>Fe cation</name>
        <dbReference type="ChEBI" id="CHEBI:24875"/>
    </ligand>
</feature>
<sequence length="366" mass="39145">MSPLGDLRIDHVGFAVGDLAEATEFFERHYGLGVYARSEQHGADDGTVRTNAVGRAGIRLLLTDARGADHAAAAYVGRHGDGVSDIALSTADAAAAYAEAVRRGARPVAEPQERDGVVTATIGAFADVTHTFVQRAEGSDDLALPGLAPVAAGQQQDGPDAPAIGLHTIDHFAVCLEAGQLDPTVAYYESVLDFEMVFTERIIVGGQAMDSKVVQSRSGAVTLTLIEPDTSREPGQIDKFIKEHGGGGVQHIAFATDDIVRDVSRLGENGLGFLTTPGAYYEQVPDRLDLLRYSVEALRELNILVDEDQDGQLLQIFTKSVHPRGTLFFEVIERLGARTFGSGNIKALYSAVELEMERARQEEAGA</sequence>
<dbReference type="Pfam" id="PF00903">
    <property type="entry name" value="Glyoxalase"/>
    <property type="match status" value="2"/>
</dbReference>
<keyword evidence="4 5" id="KW-0408">Iron</keyword>
<name>A0A5P2BYU6_STRVZ</name>
<dbReference type="InterPro" id="IPR037523">
    <property type="entry name" value="VOC_core"/>
</dbReference>
<dbReference type="GO" id="GO:0006572">
    <property type="term" value="P:L-tyrosine catabolic process"/>
    <property type="evidence" value="ECO:0007669"/>
    <property type="project" value="TreeGrafter"/>
</dbReference>
<dbReference type="InterPro" id="IPR005956">
    <property type="entry name" value="4OHPhenylPyrv_dOase"/>
</dbReference>
<dbReference type="CDD" id="cd08342">
    <property type="entry name" value="HPPD_N_like"/>
    <property type="match status" value="1"/>
</dbReference>
<feature type="binding site" evidence="5">
    <location>
        <position position="251"/>
    </location>
    <ligand>
        <name>Fe cation</name>
        <dbReference type="ChEBI" id="CHEBI:24875"/>
    </ligand>
</feature>
<evidence type="ECO:0000256" key="2">
    <source>
        <dbReference type="ARBA" id="ARBA00022723"/>
    </source>
</evidence>